<dbReference type="Proteomes" id="UP000027821">
    <property type="component" value="Unassembled WGS sequence"/>
</dbReference>
<keyword evidence="2" id="KW-1185">Reference proteome</keyword>
<evidence type="ECO:0000313" key="2">
    <source>
        <dbReference type="Proteomes" id="UP000027821"/>
    </source>
</evidence>
<protein>
    <submittedName>
        <fullName evidence="1">Uncharacterized protein</fullName>
    </submittedName>
</protein>
<dbReference type="EMBL" id="JMIH01000004">
    <property type="protein sequence ID" value="KEO75897.1"/>
    <property type="molecule type" value="Genomic_DNA"/>
</dbReference>
<dbReference type="STRING" id="1048983.EL17_23060"/>
<proteinExistence type="predicted"/>
<comment type="caution">
    <text evidence="1">The sequence shown here is derived from an EMBL/GenBank/DDBJ whole genome shotgun (WGS) entry which is preliminary data.</text>
</comment>
<gene>
    <name evidence="1" type="ORF">EL17_23060</name>
</gene>
<name>A0A074LPN6_9BACT</name>
<evidence type="ECO:0000313" key="1">
    <source>
        <dbReference type="EMBL" id="KEO75897.1"/>
    </source>
</evidence>
<dbReference type="AlphaFoldDB" id="A0A074LPN6"/>
<accession>A0A074LPN6</accession>
<organism evidence="1 2">
    <name type="scientific">Anditalea andensis</name>
    <dbReference type="NCBI Taxonomy" id="1048983"/>
    <lineage>
        <taxon>Bacteria</taxon>
        <taxon>Pseudomonadati</taxon>
        <taxon>Bacteroidota</taxon>
        <taxon>Cytophagia</taxon>
        <taxon>Cytophagales</taxon>
        <taxon>Cytophagaceae</taxon>
        <taxon>Anditalea</taxon>
    </lineage>
</organism>
<reference evidence="1 2" key="1">
    <citation type="submission" date="2014-04" db="EMBL/GenBank/DDBJ databases">
        <title>Characterization and application of a salt tolerant electro-active bacterium.</title>
        <authorList>
            <person name="Yang L."/>
            <person name="Wei S."/>
            <person name="Tay Q.X.M."/>
        </authorList>
    </citation>
    <scope>NUCLEOTIDE SEQUENCE [LARGE SCALE GENOMIC DNA]</scope>
    <source>
        <strain evidence="1 2">LY1</strain>
    </source>
</reference>
<sequence length="108" mass="11979">MIFPMISSFSIKTSECDNALNYNPVLERISESNAVIALRVMRKKRINSLLFFLEGPAAIYKGTHTAALLICETNSNLTLGGNLSFTKYISFTNSKLLIQGISLLTFNI</sequence>